<feature type="transmembrane region" description="Helical" evidence="6">
    <location>
        <begin position="20"/>
        <end position="41"/>
    </location>
</feature>
<evidence type="ECO:0000256" key="3">
    <source>
        <dbReference type="ARBA" id="ARBA00022692"/>
    </source>
</evidence>
<keyword evidence="10" id="KW-1185">Reference proteome</keyword>
<reference evidence="10" key="1">
    <citation type="journal article" date="2019" name="Int. J. Syst. Evol. Microbiol.">
        <title>The Global Catalogue of Microorganisms (GCM) 10K type strain sequencing project: providing services to taxonomists for standard genome sequencing and annotation.</title>
        <authorList>
            <consortium name="The Broad Institute Genomics Platform"/>
            <consortium name="The Broad Institute Genome Sequencing Center for Infectious Disease"/>
            <person name="Wu L."/>
            <person name="Ma J."/>
        </authorList>
    </citation>
    <scope>NUCLEOTIDE SEQUENCE [LARGE SCALE GENOMIC DNA]</scope>
    <source>
        <strain evidence="10">CCUG 58938</strain>
    </source>
</reference>
<feature type="transmembrane region" description="Helical" evidence="6">
    <location>
        <begin position="421"/>
        <end position="445"/>
    </location>
</feature>
<feature type="domain" description="ABC3 transporter permease C-terminal" evidence="7">
    <location>
        <begin position="683"/>
        <end position="795"/>
    </location>
</feature>
<feature type="transmembrane region" description="Helical" evidence="6">
    <location>
        <begin position="284"/>
        <end position="306"/>
    </location>
</feature>
<dbReference type="EMBL" id="JBHTKA010000007">
    <property type="protein sequence ID" value="MFD1001516.1"/>
    <property type="molecule type" value="Genomic_DNA"/>
</dbReference>
<keyword evidence="4 6" id="KW-1133">Transmembrane helix</keyword>
<evidence type="ECO:0000256" key="2">
    <source>
        <dbReference type="ARBA" id="ARBA00022475"/>
    </source>
</evidence>
<feature type="transmembrane region" description="Helical" evidence="6">
    <location>
        <begin position="682"/>
        <end position="703"/>
    </location>
</feature>
<feature type="domain" description="ABC3 transporter permease C-terminal" evidence="7">
    <location>
        <begin position="290"/>
        <end position="402"/>
    </location>
</feature>
<feature type="domain" description="MacB-like periplasmic core" evidence="8">
    <location>
        <begin position="21"/>
        <end position="244"/>
    </location>
</feature>
<evidence type="ECO:0000256" key="6">
    <source>
        <dbReference type="SAM" id="Phobius"/>
    </source>
</evidence>
<dbReference type="PANTHER" id="PTHR30572:SF18">
    <property type="entry name" value="ABC-TYPE MACROLIDE FAMILY EXPORT SYSTEM PERMEASE COMPONENT 2"/>
    <property type="match status" value="1"/>
</dbReference>
<dbReference type="InterPro" id="IPR025857">
    <property type="entry name" value="MacB_PCD"/>
</dbReference>
<evidence type="ECO:0000256" key="1">
    <source>
        <dbReference type="ARBA" id="ARBA00004651"/>
    </source>
</evidence>
<dbReference type="Pfam" id="PF02687">
    <property type="entry name" value="FtsX"/>
    <property type="match status" value="2"/>
</dbReference>
<dbReference type="Proteomes" id="UP001597112">
    <property type="component" value="Unassembled WGS sequence"/>
</dbReference>
<dbReference type="PANTHER" id="PTHR30572">
    <property type="entry name" value="MEMBRANE COMPONENT OF TRANSPORTER-RELATED"/>
    <property type="match status" value="1"/>
</dbReference>
<evidence type="ECO:0000313" key="10">
    <source>
        <dbReference type="Proteomes" id="UP001597112"/>
    </source>
</evidence>
<evidence type="ECO:0000256" key="5">
    <source>
        <dbReference type="ARBA" id="ARBA00023136"/>
    </source>
</evidence>
<evidence type="ECO:0000313" key="9">
    <source>
        <dbReference type="EMBL" id="MFD1001516.1"/>
    </source>
</evidence>
<sequence length="802" mass="89626">MFRHNLILIFRNFRKFKGTFLINLVGLSTGLASTLLIFLWIHHEMSVDRFGVNDDRRYQLLQNSSENGIFGTCECTPGILASTLAQEIPEVEYAASVVPASWFSNQGVIKTDQTSLRAAGQFVSKDYFQVFPLTILQGNKTALLPDKHSVVISEELALKLFHTTDDIVGRTFGWNQEQFIATLHITGIFQKPNVPVSTEYDLLLNYEYFFAERPSLQYWGNSDPHTFVLLRSGTDADAFNQKVKYFMQKKDKEMKSVLFAQRYTDKYLHGRYANGIPVGGRIEYIALFATISIFIMVIACINSMNLSTAKAARRLKEVGIKKAVGAARGNLVSQYLFESVVMSVIAMIIAVLLADLLLPAFNILTSKHLEFTMDGVTIAALVTITLVTGILAGSYPALYLSGFSAISMLRGKFTASFGELWARRGLVVFQFTISVILIVSVLVVYRQIKYIQEKNLGYSRDNIVLFEMEMKPGADESYFERGGAYELYVKTFMDKVSAIPGVVKASNFYHDLTGKHGGLSGIDWEDGKQDEDVGFCNLEAGYNFIETLGVKMIAGRSFSPEYSDDRTSVIFNKAAVERMGIKDPIGKTITLWGDKKTIIGVTDNFHFESLYEDVKPCVMQFEPRSNKVMVKIQAGHEQEAIAKLMALHVQYSPGLPFEYHFLDDDYHALYIAEQNVSVLSRYFAGIAIVISCLGLFALVAFTAERRVKEIGIRKVLGATELGIVLLLSADFTKIVFAAIIIALPVSYFIAQAWLDHFAFHISLQAWYFIAAGIIALAIAWITVGLQALRAARVNPVKCLKDE</sequence>
<gene>
    <name evidence="9" type="ORF">ACFQ21_19460</name>
</gene>
<accession>A0ABW3K7T3</accession>
<keyword evidence="5 6" id="KW-0472">Membrane</keyword>
<dbReference type="Pfam" id="PF12704">
    <property type="entry name" value="MacB_PCD"/>
    <property type="match status" value="1"/>
</dbReference>
<keyword evidence="2" id="KW-1003">Cell membrane</keyword>
<keyword evidence="3 6" id="KW-0812">Transmembrane</keyword>
<feature type="transmembrane region" description="Helical" evidence="6">
    <location>
        <begin position="378"/>
        <end position="400"/>
    </location>
</feature>
<evidence type="ECO:0000256" key="4">
    <source>
        <dbReference type="ARBA" id="ARBA00022989"/>
    </source>
</evidence>
<dbReference type="RefSeq" id="WP_377581439.1">
    <property type="nucleotide sequence ID" value="NZ_JBHTKA010000007.1"/>
</dbReference>
<comment type="subcellular location">
    <subcellularLocation>
        <location evidence="1">Cell membrane</location>
        <topology evidence="1">Multi-pass membrane protein</topology>
    </subcellularLocation>
</comment>
<name>A0ABW3K7T3_9BACT</name>
<evidence type="ECO:0000259" key="8">
    <source>
        <dbReference type="Pfam" id="PF12704"/>
    </source>
</evidence>
<evidence type="ECO:0000259" key="7">
    <source>
        <dbReference type="Pfam" id="PF02687"/>
    </source>
</evidence>
<feature type="transmembrane region" description="Helical" evidence="6">
    <location>
        <begin position="335"/>
        <end position="358"/>
    </location>
</feature>
<dbReference type="InterPro" id="IPR050250">
    <property type="entry name" value="Macrolide_Exporter_MacB"/>
</dbReference>
<comment type="caution">
    <text evidence="9">The sequence shown here is derived from an EMBL/GenBank/DDBJ whole genome shotgun (WGS) entry which is preliminary data.</text>
</comment>
<protein>
    <submittedName>
        <fullName evidence="9">ABC transporter permease</fullName>
    </submittedName>
</protein>
<organism evidence="9 10">
    <name type="scientific">Ohtaekwangia kribbensis</name>
    <dbReference type="NCBI Taxonomy" id="688913"/>
    <lineage>
        <taxon>Bacteria</taxon>
        <taxon>Pseudomonadati</taxon>
        <taxon>Bacteroidota</taxon>
        <taxon>Cytophagia</taxon>
        <taxon>Cytophagales</taxon>
        <taxon>Fulvivirgaceae</taxon>
        <taxon>Ohtaekwangia</taxon>
    </lineage>
</organism>
<feature type="transmembrane region" description="Helical" evidence="6">
    <location>
        <begin position="766"/>
        <end position="788"/>
    </location>
</feature>
<dbReference type="InterPro" id="IPR003838">
    <property type="entry name" value="ABC3_permease_C"/>
</dbReference>
<proteinExistence type="predicted"/>